<comment type="caution">
    <text evidence="1">The sequence shown here is derived from an EMBL/GenBank/DDBJ whole genome shotgun (WGS) entry which is preliminary data.</text>
</comment>
<dbReference type="Proteomes" id="UP001530400">
    <property type="component" value="Unassembled WGS sequence"/>
</dbReference>
<dbReference type="AlphaFoldDB" id="A0ABD3PJH1"/>
<evidence type="ECO:0008006" key="3">
    <source>
        <dbReference type="Google" id="ProtNLM"/>
    </source>
</evidence>
<organism evidence="1 2">
    <name type="scientific">Cyclotella atomus</name>
    <dbReference type="NCBI Taxonomy" id="382360"/>
    <lineage>
        <taxon>Eukaryota</taxon>
        <taxon>Sar</taxon>
        <taxon>Stramenopiles</taxon>
        <taxon>Ochrophyta</taxon>
        <taxon>Bacillariophyta</taxon>
        <taxon>Coscinodiscophyceae</taxon>
        <taxon>Thalassiosirophycidae</taxon>
        <taxon>Stephanodiscales</taxon>
        <taxon>Stephanodiscaceae</taxon>
        <taxon>Cyclotella</taxon>
    </lineage>
</organism>
<sequence length="125" mass="15118">MVHDFEDAIINSVKANFPDIEFYYSCWFHFKQALRKRMVELGMISEFLKEFLKLFDFLTVLHRDLIVGKGIAYVKSKPKKIKGFNDNKQEEVEKFFDTYFVKQWCRPRMIPIWNYNGRVGWSDEM</sequence>
<protein>
    <recommendedName>
        <fullName evidence="3">MULE transposase domain-containing protein</fullName>
    </recommendedName>
</protein>
<proteinExistence type="predicted"/>
<dbReference type="EMBL" id="JALLPJ020000578">
    <property type="protein sequence ID" value="KAL3788112.1"/>
    <property type="molecule type" value="Genomic_DNA"/>
</dbReference>
<evidence type="ECO:0000313" key="2">
    <source>
        <dbReference type="Proteomes" id="UP001530400"/>
    </source>
</evidence>
<name>A0ABD3PJH1_9STRA</name>
<gene>
    <name evidence="1" type="ORF">ACHAWO_011438</name>
</gene>
<reference evidence="1 2" key="1">
    <citation type="submission" date="2024-10" db="EMBL/GenBank/DDBJ databases">
        <title>Updated reference genomes for cyclostephanoid diatoms.</title>
        <authorList>
            <person name="Roberts W.R."/>
            <person name="Alverson A.J."/>
        </authorList>
    </citation>
    <scope>NUCLEOTIDE SEQUENCE [LARGE SCALE GENOMIC DNA]</scope>
    <source>
        <strain evidence="1 2">AJA010-31</strain>
    </source>
</reference>
<evidence type="ECO:0000313" key="1">
    <source>
        <dbReference type="EMBL" id="KAL3788112.1"/>
    </source>
</evidence>
<accession>A0ABD3PJH1</accession>
<keyword evidence="2" id="KW-1185">Reference proteome</keyword>